<reference evidence="10 11" key="1">
    <citation type="submission" date="2022-01" db="EMBL/GenBank/DDBJ databases">
        <authorList>
            <person name="Xiong W."/>
            <person name="Schranz E."/>
        </authorList>
    </citation>
    <scope>NUCLEOTIDE SEQUENCE [LARGE SCALE GENOMIC DNA]</scope>
</reference>
<protein>
    <recommendedName>
        <fullName evidence="9">Gnk2-homologous domain-containing protein</fullName>
    </recommendedName>
</protein>
<keyword evidence="4" id="KW-0677">Repeat</keyword>
<keyword evidence="5" id="KW-0965">Cell junction</keyword>
<evidence type="ECO:0000256" key="2">
    <source>
        <dbReference type="ARBA" id="ARBA00022581"/>
    </source>
</evidence>
<dbReference type="InterPro" id="IPR051378">
    <property type="entry name" value="Cell2Cell_Antifungal"/>
</dbReference>
<keyword evidence="6" id="KW-1015">Disulfide bond</keyword>
<dbReference type="PROSITE" id="PS51473">
    <property type="entry name" value="GNK2"/>
    <property type="match status" value="1"/>
</dbReference>
<dbReference type="EMBL" id="CAKMRJ010000001">
    <property type="protein sequence ID" value="CAH1412161.1"/>
    <property type="molecule type" value="Genomic_DNA"/>
</dbReference>
<evidence type="ECO:0000256" key="7">
    <source>
        <dbReference type="ARBA" id="ARBA00024184"/>
    </source>
</evidence>
<comment type="caution">
    <text evidence="10">The sequence shown here is derived from an EMBL/GenBank/DDBJ whole genome shotgun (WGS) entry which is preliminary data.</text>
</comment>
<dbReference type="AlphaFoldDB" id="A0AAU9LBR7"/>
<dbReference type="Gene3D" id="3.30.430.20">
    <property type="entry name" value="Gnk2 domain, C-X8-C-X2-C motif"/>
    <property type="match status" value="1"/>
</dbReference>
<dbReference type="GO" id="GO:0009506">
    <property type="term" value="C:plasmodesma"/>
    <property type="evidence" value="ECO:0007669"/>
    <property type="project" value="UniProtKB-SubCell"/>
</dbReference>
<dbReference type="InterPro" id="IPR002902">
    <property type="entry name" value="GNK2"/>
</dbReference>
<evidence type="ECO:0000313" key="11">
    <source>
        <dbReference type="Proteomes" id="UP001157418"/>
    </source>
</evidence>
<evidence type="ECO:0000256" key="3">
    <source>
        <dbReference type="ARBA" id="ARBA00022729"/>
    </source>
</evidence>
<dbReference type="PANTHER" id="PTHR32080">
    <property type="entry name" value="ANTIFUNGAL PROTEIN GINKBILOBIN-2-LIKE"/>
    <property type="match status" value="1"/>
</dbReference>
<comment type="subcellular location">
    <subcellularLocation>
        <location evidence="7">Cell junction</location>
        <location evidence="7">Plasmodesma</location>
    </subcellularLocation>
    <subcellularLocation>
        <location evidence="1">Cell membrane</location>
        <topology evidence="1">Single-pass type I membrane protein</topology>
    </subcellularLocation>
</comment>
<evidence type="ECO:0000259" key="9">
    <source>
        <dbReference type="PROSITE" id="PS51473"/>
    </source>
</evidence>
<dbReference type="InterPro" id="IPR038408">
    <property type="entry name" value="GNK2_sf"/>
</dbReference>
<keyword evidence="11" id="KW-1185">Reference proteome</keyword>
<sequence>MPYSQSNDSNNTVHMPIRSFCVHVDIMSPTVFFTNLNSTFASLRKELSRKGVYFAISHNLGNADSIYGTSQCRRYLSTTQCLSCFDVGVSILTA</sequence>
<dbReference type="Pfam" id="PF01657">
    <property type="entry name" value="Stress-antifung"/>
    <property type="match status" value="1"/>
</dbReference>
<evidence type="ECO:0000256" key="5">
    <source>
        <dbReference type="ARBA" id="ARBA00022949"/>
    </source>
</evidence>
<evidence type="ECO:0000256" key="4">
    <source>
        <dbReference type="ARBA" id="ARBA00022737"/>
    </source>
</evidence>
<name>A0AAU9LBR7_9ASTR</name>
<accession>A0AAU9LBR7</accession>
<keyword evidence="2" id="KW-0945">Host-virus interaction</keyword>
<dbReference type="GO" id="GO:0005886">
    <property type="term" value="C:plasma membrane"/>
    <property type="evidence" value="ECO:0007669"/>
    <property type="project" value="UniProtKB-SubCell"/>
</dbReference>
<feature type="domain" description="Gnk2-homologous" evidence="9">
    <location>
        <begin position="14"/>
        <end position="94"/>
    </location>
</feature>
<evidence type="ECO:0000256" key="1">
    <source>
        <dbReference type="ARBA" id="ARBA00004251"/>
    </source>
</evidence>
<dbReference type="PANTHER" id="PTHR32080:SF27">
    <property type="entry name" value="OS01G0548750 PROTEIN"/>
    <property type="match status" value="1"/>
</dbReference>
<evidence type="ECO:0000313" key="10">
    <source>
        <dbReference type="EMBL" id="CAH1412161.1"/>
    </source>
</evidence>
<gene>
    <name evidence="10" type="ORF">LVIROSA_LOCUS195</name>
</gene>
<proteinExistence type="inferred from homology"/>
<keyword evidence="3" id="KW-0732">Signal</keyword>
<dbReference type="CDD" id="cd23509">
    <property type="entry name" value="Gnk2-like"/>
    <property type="match status" value="1"/>
</dbReference>
<comment type="similarity">
    <text evidence="8">Belongs to the cysteine-rich repeat secretory protein family. Plasmodesmata-located proteins (PDLD) subfamily.</text>
</comment>
<organism evidence="10 11">
    <name type="scientific">Lactuca virosa</name>
    <dbReference type="NCBI Taxonomy" id="75947"/>
    <lineage>
        <taxon>Eukaryota</taxon>
        <taxon>Viridiplantae</taxon>
        <taxon>Streptophyta</taxon>
        <taxon>Embryophyta</taxon>
        <taxon>Tracheophyta</taxon>
        <taxon>Spermatophyta</taxon>
        <taxon>Magnoliopsida</taxon>
        <taxon>eudicotyledons</taxon>
        <taxon>Gunneridae</taxon>
        <taxon>Pentapetalae</taxon>
        <taxon>asterids</taxon>
        <taxon>campanulids</taxon>
        <taxon>Asterales</taxon>
        <taxon>Asteraceae</taxon>
        <taxon>Cichorioideae</taxon>
        <taxon>Cichorieae</taxon>
        <taxon>Lactucinae</taxon>
        <taxon>Lactuca</taxon>
    </lineage>
</organism>
<dbReference type="Proteomes" id="UP001157418">
    <property type="component" value="Unassembled WGS sequence"/>
</dbReference>
<evidence type="ECO:0000256" key="8">
    <source>
        <dbReference type="ARBA" id="ARBA00038393"/>
    </source>
</evidence>
<evidence type="ECO:0000256" key="6">
    <source>
        <dbReference type="ARBA" id="ARBA00023157"/>
    </source>
</evidence>